<evidence type="ECO:0000313" key="2">
    <source>
        <dbReference type="EMBL" id="KAK9872045.1"/>
    </source>
</evidence>
<reference evidence="2 3" key="1">
    <citation type="submission" date="2023-03" db="EMBL/GenBank/DDBJ databases">
        <title>Genome insight into feeding habits of ladybird beetles.</title>
        <authorList>
            <person name="Li H.-S."/>
            <person name="Huang Y.-H."/>
            <person name="Pang H."/>
        </authorList>
    </citation>
    <scope>NUCLEOTIDE SEQUENCE [LARGE SCALE GENOMIC DNA]</scope>
    <source>
        <strain evidence="2">SYSU_2023b</strain>
        <tissue evidence="2">Whole body</tissue>
    </source>
</reference>
<evidence type="ECO:0000313" key="3">
    <source>
        <dbReference type="Proteomes" id="UP001431783"/>
    </source>
</evidence>
<accession>A0AAW1TW46</accession>
<name>A0AAW1TW46_9CUCU</name>
<dbReference type="AlphaFoldDB" id="A0AAW1TW46"/>
<dbReference type="Proteomes" id="UP001431783">
    <property type="component" value="Unassembled WGS sequence"/>
</dbReference>
<sequence>MHIKKVIYESRNIAKRYRPLPTNDRLSQSNKKKPRFDHTIENGYVSNGAENMQMTTTFSSTTYSPINRMISELNERLKNLILAVT</sequence>
<proteinExistence type="predicted"/>
<feature type="region of interest" description="Disordered" evidence="1">
    <location>
        <begin position="19"/>
        <end position="38"/>
    </location>
</feature>
<keyword evidence="3" id="KW-1185">Reference proteome</keyword>
<gene>
    <name evidence="2" type="ORF">WA026_015295</name>
</gene>
<dbReference type="EMBL" id="JARQZJ010000008">
    <property type="protein sequence ID" value="KAK9872045.1"/>
    <property type="molecule type" value="Genomic_DNA"/>
</dbReference>
<evidence type="ECO:0000256" key="1">
    <source>
        <dbReference type="SAM" id="MobiDB-lite"/>
    </source>
</evidence>
<protein>
    <submittedName>
        <fullName evidence="2">Uncharacterized protein</fullName>
    </submittedName>
</protein>
<comment type="caution">
    <text evidence="2">The sequence shown here is derived from an EMBL/GenBank/DDBJ whole genome shotgun (WGS) entry which is preliminary data.</text>
</comment>
<organism evidence="2 3">
    <name type="scientific">Henosepilachna vigintioctopunctata</name>
    <dbReference type="NCBI Taxonomy" id="420089"/>
    <lineage>
        <taxon>Eukaryota</taxon>
        <taxon>Metazoa</taxon>
        <taxon>Ecdysozoa</taxon>
        <taxon>Arthropoda</taxon>
        <taxon>Hexapoda</taxon>
        <taxon>Insecta</taxon>
        <taxon>Pterygota</taxon>
        <taxon>Neoptera</taxon>
        <taxon>Endopterygota</taxon>
        <taxon>Coleoptera</taxon>
        <taxon>Polyphaga</taxon>
        <taxon>Cucujiformia</taxon>
        <taxon>Coccinelloidea</taxon>
        <taxon>Coccinellidae</taxon>
        <taxon>Epilachninae</taxon>
        <taxon>Epilachnini</taxon>
        <taxon>Henosepilachna</taxon>
    </lineage>
</organism>